<sequence>MHGRSRVFLLRRIHLKDSDRPRQLSCQTSPSTLRPDSNLKPLCLQGRLREALSGMATLGAEVRFHGYDALLTACIDRRAFLEGQLVHAHMIKSRYLPSVYLATRLLIMYVKCDSLNDARHVLEAMPERSIVSWTAMISGYSQKGHRAEALELFVKMMEAGQLPDEYTLATVLTSCTGPFWPKHGRQFHSLALKTNFDSHMFVGSSLLDMYAKASEIKDARRVFDMLPDRDVVSCTAIISGYTQLGLDAEALEVFKLLHKEGMECNYVTFSCLLNALSGLAALDYGRQVHGLVIRCELPFYVVLQNSLIDMYSKCGSLKYSRKIFDNMLERSVISWNAMLAGYGKHGLGSEVVCLFKSMVQEVRPDGVSFLAVLSGCSHGGLVDEGLDFFDFMVNDQRMKPDIGHYGCVIDLLGRAGKMEKALDLMKCMPFEPTTAMWGSLLGACRVHANVSMGEFVAQKLLDIEPENSGNFVILSNIYAAAGRWQDVARIRELMKERTVTKEPGRSWINLDKTMHTYYSNDRSHPQREQIYAKIMELYERIKEAGYVPDLSCVLHDVDDEQKESILLGHSEKLALAFGLMGSAPCKLIRITKNLRICVDCHNFANYHWLYCLMYSLDFCQFIIIRRMWRSKPEYYSQSVESISVIEYRNRKWISFVQPEWVNSMKQFYFGRMWRSKLEYFVLLLHSVGIWKLWQSVLETTPLRRSSFWHRNCIKSGICGKQGKAKATRYGPSTSHHSNCINFGQ</sequence>
<keyword evidence="9" id="KW-1185">Reference proteome</keyword>
<dbReference type="EMBL" id="JAQQAF010000003">
    <property type="protein sequence ID" value="KAJ8500227.1"/>
    <property type="molecule type" value="Genomic_DNA"/>
</dbReference>
<dbReference type="GO" id="GO:0009451">
    <property type="term" value="P:RNA modification"/>
    <property type="evidence" value="ECO:0007669"/>
    <property type="project" value="InterPro"/>
</dbReference>
<comment type="subcellular location">
    <subcellularLocation>
        <location evidence="1">Mitochondrion</location>
    </subcellularLocation>
</comment>
<dbReference type="InterPro" id="IPR046960">
    <property type="entry name" value="PPR_At4g14850-like_plant"/>
</dbReference>
<evidence type="ECO:0000256" key="6">
    <source>
        <dbReference type="PROSITE-ProRule" id="PRU00708"/>
    </source>
</evidence>
<dbReference type="AlphaFoldDB" id="A0AAV8RGC9"/>
<dbReference type="PANTHER" id="PTHR47926:SF466">
    <property type="entry name" value="(WILD MALAYSIAN BANANA) HYPOTHETICAL PROTEIN"/>
    <property type="match status" value="1"/>
</dbReference>
<feature type="repeat" description="PPR" evidence="6">
    <location>
        <begin position="129"/>
        <end position="163"/>
    </location>
</feature>
<evidence type="ECO:0000256" key="2">
    <source>
        <dbReference type="ARBA" id="ARBA00006643"/>
    </source>
</evidence>
<gene>
    <name evidence="8" type="ORF">OPV22_010779</name>
</gene>
<dbReference type="GO" id="GO:0008270">
    <property type="term" value="F:zinc ion binding"/>
    <property type="evidence" value="ECO:0007669"/>
    <property type="project" value="InterPro"/>
</dbReference>
<evidence type="ECO:0000256" key="5">
    <source>
        <dbReference type="ARBA" id="ARBA00023128"/>
    </source>
</evidence>
<evidence type="ECO:0000256" key="4">
    <source>
        <dbReference type="ARBA" id="ARBA00022946"/>
    </source>
</evidence>
<dbReference type="Proteomes" id="UP001222027">
    <property type="component" value="Unassembled WGS sequence"/>
</dbReference>
<evidence type="ECO:0000313" key="9">
    <source>
        <dbReference type="Proteomes" id="UP001222027"/>
    </source>
</evidence>
<dbReference type="FunFam" id="1.25.40.10:FF:000488">
    <property type="entry name" value="Pentatricopeptide repeat-containing protein, mitochondrial"/>
    <property type="match status" value="1"/>
</dbReference>
<feature type="repeat" description="PPR" evidence="6">
    <location>
        <begin position="230"/>
        <end position="264"/>
    </location>
</feature>
<dbReference type="InterPro" id="IPR032867">
    <property type="entry name" value="DYW_dom"/>
</dbReference>
<organism evidence="8 9">
    <name type="scientific">Ensete ventricosum</name>
    <name type="common">Abyssinian banana</name>
    <name type="synonym">Musa ensete</name>
    <dbReference type="NCBI Taxonomy" id="4639"/>
    <lineage>
        <taxon>Eukaryota</taxon>
        <taxon>Viridiplantae</taxon>
        <taxon>Streptophyta</taxon>
        <taxon>Embryophyta</taxon>
        <taxon>Tracheophyta</taxon>
        <taxon>Spermatophyta</taxon>
        <taxon>Magnoliopsida</taxon>
        <taxon>Liliopsida</taxon>
        <taxon>Zingiberales</taxon>
        <taxon>Musaceae</taxon>
        <taxon>Ensete</taxon>
    </lineage>
</organism>
<dbReference type="NCBIfam" id="TIGR00756">
    <property type="entry name" value="PPR"/>
    <property type="match status" value="3"/>
</dbReference>
<dbReference type="InterPro" id="IPR046849">
    <property type="entry name" value="E2_motif"/>
</dbReference>
<dbReference type="InterPro" id="IPR011990">
    <property type="entry name" value="TPR-like_helical_dom_sf"/>
</dbReference>
<keyword evidence="3" id="KW-0677">Repeat</keyword>
<name>A0AAV8RGC9_ENSVE</name>
<dbReference type="FunFam" id="1.25.40.10:FF:000454">
    <property type="entry name" value="Pentatricopeptide repeat-containing protein At3g47530"/>
    <property type="match status" value="1"/>
</dbReference>
<evidence type="ECO:0000256" key="3">
    <source>
        <dbReference type="ARBA" id="ARBA00022737"/>
    </source>
</evidence>
<dbReference type="PANTHER" id="PTHR47926">
    <property type="entry name" value="PENTATRICOPEPTIDE REPEAT-CONTAINING PROTEIN"/>
    <property type="match status" value="1"/>
</dbReference>
<evidence type="ECO:0000256" key="1">
    <source>
        <dbReference type="ARBA" id="ARBA00004173"/>
    </source>
</evidence>
<dbReference type="FunFam" id="1.25.40.10:FF:000144">
    <property type="entry name" value="Pentatricopeptide repeat-containing protein, mitochondrial"/>
    <property type="match status" value="1"/>
</dbReference>
<accession>A0AAV8RGC9</accession>
<protein>
    <recommendedName>
        <fullName evidence="7">DYW domain-containing protein</fullName>
    </recommendedName>
</protein>
<reference evidence="8 9" key="1">
    <citation type="submission" date="2022-12" db="EMBL/GenBank/DDBJ databases">
        <title>Chromosome-scale assembly of the Ensete ventricosum genome.</title>
        <authorList>
            <person name="Dussert Y."/>
            <person name="Stocks J."/>
            <person name="Wendawek A."/>
            <person name="Woldeyes F."/>
            <person name="Nichols R.A."/>
            <person name="Borrell J.S."/>
        </authorList>
    </citation>
    <scope>NUCLEOTIDE SEQUENCE [LARGE SCALE GENOMIC DNA]</scope>
    <source>
        <strain evidence="9">cv. Maze</strain>
        <tissue evidence="8">Seeds</tissue>
    </source>
</reference>
<keyword evidence="5" id="KW-0496">Mitochondrion</keyword>
<dbReference type="Pfam" id="PF13041">
    <property type="entry name" value="PPR_2"/>
    <property type="match status" value="2"/>
</dbReference>
<dbReference type="Pfam" id="PF01535">
    <property type="entry name" value="PPR"/>
    <property type="match status" value="4"/>
</dbReference>
<evidence type="ECO:0000259" key="7">
    <source>
        <dbReference type="Pfam" id="PF14432"/>
    </source>
</evidence>
<dbReference type="GO" id="GO:0005739">
    <property type="term" value="C:mitochondrion"/>
    <property type="evidence" value="ECO:0007669"/>
    <property type="project" value="UniProtKB-SubCell"/>
</dbReference>
<feature type="domain" description="DYW" evidence="7">
    <location>
        <begin position="545"/>
        <end position="606"/>
    </location>
</feature>
<comment type="caution">
    <text evidence="8">The sequence shown here is derived from an EMBL/GenBank/DDBJ whole genome shotgun (WGS) entry which is preliminary data.</text>
</comment>
<dbReference type="Pfam" id="PF20431">
    <property type="entry name" value="E_motif"/>
    <property type="match status" value="1"/>
</dbReference>
<comment type="similarity">
    <text evidence="2">Belongs to the PPR family. PCMP-H subfamily.</text>
</comment>
<feature type="repeat" description="PPR" evidence="6">
    <location>
        <begin position="331"/>
        <end position="361"/>
    </location>
</feature>
<dbReference type="FunFam" id="1.25.40.10:FF:000501">
    <property type="entry name" value="Putative pentatricopeptide repeat-containing protein mitochondrial"/>
    <property type="match status" value="1"/>
</dbReference>
<dbReference type="PROSITE" id="PS51375">
    <property type="entry name" value="PPR"/>
    <property type="match status" value="3"/>
</dbReference>
<dbReference type="Gene3D" id="1.25.40.10">
    <property type="entry name" value="Tetratricopeptide repeat domain"/>
    <property type="match status" value="3"/>
</dbReference>
<proteinExistence type="inferred from homology"/>
<dbReference type="GO" id="GO:0003723">
    <property type="term" value="F:RNA binding"/>
    <property type="evidence" value="ECO:0007669"/>
    <property type="project" value="InterPro"/>
</dbReference>
<evidence type="ECO:0000313" key="8">
    <source>
        <dbReference type="EMBL" id="KAJ8500227.1"/>
    </source>
</evidence>
<keyword evidence="4" id="KW-0809">Transit peptide</keyword>
<dbReference type="Pfam" id="PF14432">
    <property type="entry name" value="DYW_deaminase"/>
    <property type="match status" value="1"/>
</dbReference>
<dbReference type="Pfam" id="PF20430">
    <property type="entry name" value="Eplus_motif"/>
    <property type="match status" value="1"/>
</dbReference>
<dbReference type="InterPro" id="IPR046848">
    <property type="entry name" value="E_motif"/>
</dbReference>
<dbReference type="InterPro" id="IPR002885">
    <property type="entry name" value="PPR_rpt"/>
</dbReference>